<comment type="subcellular location">
    <subcellularLocation>
        <location evidence="2">Cell membrane</location>
        <topology evidence="2">Multi-pass membrane protein</topology>
    </subcellularLocation>
</comment>
<dbReference type="InterPro" id="IPR033479">
    <property type="entry name" value="dCache_1"/>
</dbReference>
<dbReference type="EMBL" id="JAZAQF010000069">
    <property type="protein sequence ID" value="MFG3818322.1"/>
    <property type="molecule type" value="Genomic_DNA"/>
</dbReference>
<keyword evidence="10" id="KW-0902">Two-component regulatory system</keyword>
<evidence type="ECO:0000256" key="10">
    <source>
        <dbReference type="ARBA" id="ARBA00023012"/>
    </source>
</evidence>
<evidence type="ECO:0000256" key="5">
    <source>
        <dbReference type="ARBA" id="ARBA00022553"/>
    </source>
</evidence>
<evidence type="ECO:0000256" key="7">
    <source>
        <dbReference type="ARBA" id="ARBA00022692"/>
    </source>
</evidence>
<evidence type="ECO:0000256" key="11">
    <source>
        <dbReference type="ARBA" id="ARBA00023136"/>
    </source>
</evidence>
<evidence type="ECO:0000256" key="8">
    <source>
        <dbReference type="ARBA" id="ARBA00022777"/>
    </source>
</evidence>
<dbReference type="PANTHER" id="PTHR43065:SF50">
    <property type="entry name" value="HISTIDINE KINASE"/>
    <property type="match status" value="1"/>
</dbReference>
<evidence type="ECO:0000256" key="2">
    <source>
        <dbReference type="ARBA" id="ARBA00004651"/>
    </source>
</evidence>
<dbReference type="InterPro" id="IPR005467">
    <property type="entry name" value="His_kinase_dom"/>
</dbReference>
<keyword evidence="5" id="KW-0597">Phosphoprotein</keyword>
<keyword evidence="15" id="KW-1185">Reference proteome</keyword>
<evidence type="ECO:0000256" key="6">
    <source>
        <dbReference type="ARBA" id="ARBA00022679"/>
    </source>
</evidence>
<sequence>MRLKQRFQQLVNYRRWWPMSLALQIRLGLTLMVSLGTLATGALLAYNSTQVQLKTLHQLQAAQSRAVAERISTYLEDFQRKLGYLSRVTGLSELPVPVQRSLLEALIRHDSAYEMVAILDRSGQPITFVVTDPLFRPQNQNRTVAFSRAYRWAEDYVGWVESEQLHDRRVRWIMMSVPIRDRSEQIAGVLLARVNLDFLDSVLSEAWSDEAGYTYLLDRRNVVLTVSDADPTTFAPINLEGQHLAEHLDQAIAGEVTQYQGLKQAQVIGTVAAIPSSNSSGWRVVTELPLADAYAPLRDLILQMTLGAIAAGAAAGWLSWRLAHRAIYPLQLLTHEVIKLDRASFLQLHQHSHIDQLAATHDRHELGILARAFKDMAHRLGESFVALGKANEELEQRVVERTIELQRALDDLRHTQLQLIKTEKMSSVGQLVAGLAHEINNPVSFIFGNLAHARSYFEDIVELHQICIQELGYQPDEPMEQALAKLPEQVRAKWEEIEYDFILQDYPKLLQSMEYGAVRIRDLIRNLREFARLDEAEVKIVDLNASLESTLTILQNRLGPMPTRSCVTLHRSLGELPTVTCYAGQLNQVFLQILSNAIDAMDLLPNDEQPQLWITTGCLDEAIVISIRDNGPGLDESAANKIFDPFFTTKPVGQGTGLGLSISYQIVVETHGGSLEAKNHHQGGAEFTITLPLDRLTQLARRTVPHDADADHDLAIDPREGIAQASANRVNSNTITTSPAATVGIPLI</sequence>
<feature type="domain" description="Histidine kinase" evidence="13">
    <location>
        <begin position="434"/>
        <end position="695"/>
    </location>
</feature>
<dbReference type="InterPro" id="IPR003594">
    <property type="entry name" value="HATPase_dom"/>
</dbReference>
<dbReference type="EC" id="2.7.13.3" evidence="3"/>
<dbReference type="InterPro" id="IPR036890">
    <property type="entry name" value="HATPase_C_sf"/>
</dbReference>
<dbReference type="CDD" id="cd18773">
    <property type="entry name" value="PDC1_HK_sensor"/>
    <property type="match status" value="1"/>
</dbReference>
<dbReference type="SUPFAM" id="SSF55874">
    <property type="entry name" value="ATPase domain of HSP90 chaperone/DNA topoisomerase II/histidine kinase"/>
    <property type="match status" value="1"/>
</dbReference>
<evidence type="ECO:0000256" key="1">
    <source>
        <dbReference type="ARBA" id="ARBA00000085"/>
    </source>
</evidence>
<dbReference type="Pfam" id="PF02743">
    <property type="entry name" value="dCache_1"/>
    <property type="match status" value="1"/>
</dbReference>
<organism evidence="14 15">
    <name type="scientific">Limnothrix redekei LRLZ20PSL1</name>
    <dbReference type="NCBI Taxonomy" id="3112953"/>
    <lineage>
        <taxon>Bacteria</taxon>
        <taxon>Bacillati</taxon>
        <taxon>Cyanobacteriota</taxon>
        <taxon>Cyanophyceae</taxon>
        <taxon>Pseudanabaenales</taxon>
        <taxon>Pseudanabaenaceae</taxon>
        <taxon>Limnothrix</taxon>
    </lineage>
</organism>
<dbReference type="InterPro" id="IPR003661">
    <property type="entry name" value="HisK_dim/P_dom"/>
</dbReference>
<evidence type="ECO:0000259" key="13">
    <source>
        <dbReference type="PROSITE" id="PS50109"/>
    </source>
</evidence>
<dbReference type="Gene3D" id="6.10.340.10">
    <property type="match status" value="1"/>
</dbReference>
<keyword evidence="14" id="KW-0067">ATP-binding</keyword>
<dbReference type="Pfam" id="PF00672">
    <property type="entry name" value="HAMP"/>
    <property type="match status" value="1"/>
</dbReference>
<accession>A0ABW7CAZ7</accession>
<comment type="catalytic activity">
    <reaction evidence="1">
        <text>ATP + protein L-histidine = ADP + protein N-phospho-L-histidine.</text>
        <dbReference type="EC" id="2.7.13.3"/>
    </reaction>
</comment>
<keyword evidence="14" id="KW-0547">Nucleotide-binding</keyword>
<dbReference type="PROSITE" id="PS50109">
    <property type="entry name" value="HIS_KIN"/>
    <property type="match status" value="1"/>
</dbReference>
<dbReference type="InterPro" id="IPR003660">
    <property type="entry name" value="HAMP_dom"/>
</dbReference>
<dbReference type="Gene3D" id="3.30.565.10">
    <property type="entry name" value="Histidine kinase-like ATPase, C-terminal domain"/>
    <property type="match status" value="1"/>
</dbReference>
<dbReference type="SMART" id="SM00388">
    <property type="entry name" value="HisKA"/>
    <property type="match status" value="1"/>
</dbReference>
<proteinExistence type="predicted"/>
<keyword evidence="6" id="KW-0808">Transferase</keyword>
<keyword evidence="4" id="KW-1003">Cell membrane</keyword>
<keyword evidence="9 12" id="KW-1133">Transmembrane helix</keyword>
<dbReference type="Proteomes" id="UP001604335">
    <property type="component" value="Unassembled WGS sequence"/>
</dbReference>
<evidence type="ECO:0000256" key="9">
    <source>
        <dbReference type="ARBA" id="ARBA00022989"/>
    </source>
</evidence>
<evidence type="ECO:0000313" key="14">
    <source>
        <dbReference type="EMBL" id="MFG3818322.1"/>
    </source>
</evidence>
<evidence type="ECO:0000256" key="3">
    <source>
        <dbReference type="ARBA" id="ARBA00012438"/>
    </source>
</evidence>
<evidence type="ECO:0000256" key="4">
    <source>
        <dbReference type="ARBA" id="ARBA00022475"/>
    </source>
</evidence>
<protein>
    <recommendedName>
        <fullName evidence="3">histidine kinase</fullName>
        <ecNumber evidence="3">2.7.13.3</ecNumber>
    </recommendedName>
</protein>
<evidence type="ECO:0000313" key="15">
    <source>
        <dbReference type="Proteomes" id="UP001604335"/>
    </source>
</evidence>
<dbReference type="RefSeq" id="WP_393013593.1">
    <property type="nucleotide sequence ID" value="NZ_JAZAQF010000069.1"/>
</dbReference>
<keyword evidence="8" id="KW-0418">Kinase</keyword>
<dbReference type="PANTHER" id="PTHR43065">
    <property type="entry name" value="SENSOR HISTIDINE KINASE"/>
    <property type="match status" value="1"/>
</dbReference>
<dbReference type="Gene3D" id="3.30.450.20">
    <property type="entry name" value="PAS domain"/>
    <property type="match status" value="1"/>
</dbReference>
<evidence type="ECO:0000256" key="12">
    <source>
        <dbReference type="SAM" id="Phobius"/>
    </source>
</evidence>
<name>A0ABW7CAZ7_9CYAN</name>
<dbReference type="SMART" id="SM00387">
    <property type="entry name" value="HATPase_c"/>
    <property type="match status" value="1"/>
</dbReference>
<dbReference type="Pfam" id="PF02518">
    <property type="entry name" value="HATPase_c"/>
    <property type="match status" value="1"/>
</dbReference>
<reference evidence="15" key="1">
    <citation type="journal article" date="2024" name="Algal Res.">
        <title>Biochemical, toxicological and genomic investigation of a high-biomass producing Limnothrix strain isolated from Italian shallow drinking water reservoir.</title>
        <authorList>
            <person name="Simonazzi M."/>
            <person name="Shishido T.K."/>
            <person name="Delbaje E."/>
            <person name="Wahlsten M."/>
            <person name="Fewer D.P."/>
            <person name="Sivonen K."/>
            <person name="Pezzolesi L."/>
            <person name="Pistocchi R."/>
        </authorList>
    </citation>
    <scope>NUCLEOTIDE SEQUENCE [LARGE SCALE GENOMIC DNA]</scope>
    <source>
        <strain evidence="15">LRLZ20PSL1</strain>
    </source>
</reference>
<dbReference type="GO" id="GO:0005524">
    <property type="term" value="F:ATP binding"/>
    <property type="evidence" value="ECO:0007669"/>
    <property type="project" value="UniProtKB-KW"/>
</dbReference>
<keyword evidence="7 12" id="KW-0812">Transmembrane</keyword>
<gene>
    <name evidence="14" type="ORF">VPK24_11795</name>
</gene>
<dbReference type="InterPro" id="IPR004358">
    <property type="entry name" value="Sig_transdc_His_kin-like_C"/>
</dbReference>
<dbReference type="PRINTS" id="PR00344">
    <property type="entry name" value="BCTRLSENSOR"/>
</dbReference>
<feature type="transmembrane region" description="Helical" evidence="12">
    <location>
        <begin position="21"/>
        <end position="46"/>
    </location>
</feature>
<comment type="caution">
    <text evidence="14">The sequence shown here is derived from an EMBL/GenBank/DDBJ whole genome shotgun (WGS) entry which is preliminary data.</text>
</comment>
<dbReference type="Gene3D" id="1.10.287.130">
    <property type="match status" value="1"/>
</dbReference>
<keyword evidence="11 12" id="KW-0472">Membrane</keyword>